<dbReference type="EMBL" id="CP009238">
    <property type="protein sequence ID" value="AIL33216.1"/>
    <property type="molecule type" value="Genomic_DNA"/>
</dbReference>
<dbReference type="RefSeq" id="WP_038500977.1">
    <property type="nucleotide sequence ID" value="NZ_AFWK01000092.1"/>
</dbReference>
<reference evidence="1 2" key="1">
    <citation type="journal article" date="2014" name="BMC Genomics">
        <title>A genomic perspective on a new bacterial genus and species from the Alcaligenaceae family, Basilea psittacipulmonis.</title>
        <authorList>
            <person name="Whiteson K.L."/>
            <person name="Hernandez D."/>
            <person name="Lazarevic V."/>
            <person name="Gaia N."/>
            <person name="Farinelli L."/>
            <person name="Francois P."/>
            <person name="Pilo P."/>
            <person name="Frey J."/>
            <person name="Schrenzel J."/>
        </authorList>
    </citation>
    <scope>NUCLEOTIDE SEQUENCE [LARGE SCALE GENOMIC DNA]</scope>
    <source>
        <strain evidence="1 2">DSM 24701</strain>
    </source>
</reference>
<evidence type="ECO:0000313" key="1">
    <source>
        <dbReference type="EMBL" id="AIL33216.1"/>
    </source>
</evidence>
<name>A0A077DGC6_9BURK</name>
<dbReference type="Pfam" id="PF22499">
    <property type="entry name" value="DUF6990"/>
    <property type="match status" value="1"/>
</dbReference>
<sequence length="199" mass="23227">MDIEAVKAKLVSQGWTYDPEEIFGQVLEECFWKMIEGVQVYLYLEMQERDDGCVEFSLGPAISTQEFQDVRNYVMQESFPREFILARSAWWCMAPETETKCPATEFKEVTDKVFDEVLESSLEWVRCQDVDKALEYYANLSTNQFEKAIAKHLAALVIRGEKEKLLYYQKCFAEGNRLDFISYVTDEAINRAVELVMKK</sequence>
<dbReference type="AlphaFoldDB" id="A0A077DGC6"/>
<dbReference type="InterPro" id="IPR054259">
    <property type="entry name" value="DUF6990"/>
</dbReference>
<evidence type="ECO:0000313" key="2">
    <source>
        <dbReference type="Proteomes" id="UP000028945"/>
    </source>
</evidence>
<gene>
    <name evidence="1" type="ORF">IX83_07830</name>
</gene>
<protein>
    <submittedName>
        <fullName evidence="1">Uncharacterized protein</fullName>
    </submittedName>
</protein>
<proteinExistence type="predicted"/>
<organism evidence="1 2">
    <name type="scientific">Basilea psittacipulmonis DSM 24701</name>
    <dbReference type="NCBI Taxonomy" id="1072685"/>
    <lineage>
        <taxon>Bacteria</taxon>
        <taxon>Pseudomonadati</taxon>
        <taxon>Pseudomonadota</taxon>
        <taxon>Betaproteobacteria</taxon>
        <taxon>Burkholderiales</taxon>
        <taxon>Alcaligenaceae</taxon>
        <taxon>Basilea</taxon>
    </lineage>
</organism>
<dbReference type="OrthoDB" id="7920316at2"/>
<keyword evidence="2" id="KW-1185">Reference proteome</keyword>
<dbReference type="STRING" id="1072685.IX83_07830"/>
<accession>A0A077DGC6</accession>
<dbReference type="Proteomes" id="UP000028945">
    <property type="component" value="Chromosome"/>
</dbReference>
<dbReference type="KEGG" id="bpsi:IX83_07830"/>
<dbReference type="HOGENOM" id="CLU_1393945_0_0_4"/>